<feature type="compositionally biased region" description="Polar residues" evidence="1">
    <location>
        <begin position="106"/>
        <end position="137"/>
    </location>
</feature>
<accession>A0AAN8EGU1</accession>
<proteinExistence type="predicted"/>
<evidence type="ECO:0000313" key="3">
    <source>
        <dbReference type="Proteomes" id="UP001316803"/>
    </source>
</evidence>
<gene>
    <name evidence="2" type="ORF">OHC33_003930</name>
</gene>
<feature type="compositionally biased region" description="Polar residues" evidence="1">
    <location>
        <begin position="69"/>
        <end position="78"/>
    </location>
</feature>
<sequence length="487" mass="51874">MTKNTISRRNQDVSDYLRQTSISDAQQTPTTEEAGSKTPADPALLAQQLASESSWAERYVPTTPGESVMTPSASSVAGNSEAPPSRIGVGENDYITPDDAPPTYELATSESGVRSPTGGPQASAWQSRGPTQQSSQPRPHELLDTSSQPQSNQSGPTQPMEQRPFIPHRRYSRHETSSSITGPFTLHDSLDLSTTSGSISINLDVKPGPNPAILKLKSNSGSIHVDDKQCDNARSRRNLRTSNRQERGPGLLSSIFGWRARPAEVEAPPMPDTDDPRKQAGQAPHEQQVQQLSAAEDAEEQFTARVIHATIETSSGSVMAHLVLTAGSDTRINTSSGSINLRLVTSGSGAGGRQMSKLEMEDSRNAQLASTRDLSSSISTQSGSGSTNINISTGFTDTSNGAIVSACRASHRVINSGSVNAHYPREWMGLVHASCGGGGSARVSGFGLEYDKRGNYEVYAWRGVDDPDLNKAVEVRCDGGGSVGFYC</sequence>
<evidence type="ECO:0000313" key="2">
    <source>
        <dbReference type="EMBL" id="KAK5955248.1"/>
    </source>
</evidence>
<feature type="compositionally biased region" description="Polar residues" evidence="1">
    <location>
        <begin position="144"/>
        <end position="160"/>
    </location>
</feature>
<feature type="region of interest" description="Disordered" evidence="1">
    <location>
        <begin position="360"/>
        <end position="389"/>
    </location>
</feature>
<dbReference type="EMBL" id="JAKLMC020000007">
    <property type="protein sequence ID" value="KAK5955248.1"/>
    <property type="molecule type" value="Genomic_DNA"/>
</dbReference>
<reference evidence="2 3" key="1">
    <citation type="submission" date="2022-12" db="EMBL/GenBank/DDBJ databases">
        <title>Genomic features and morphological characterization of a novel Knufia sp. strain isolated from spacecraft assembly facility.</title>
        <authorList>
            <person name="Teixeira M."/>
            <person name="Chander A.M."/>
            <person name="Stajich J.E."/>
            <person name="Venkateswaran K."/>
        </authorList>
    </citation>
    <scope>NUCLEOTIDE SEQUENCE [LARGE SCALE GENOMIC DNA]</scope>
    <source>
        <strain evidence="2 3">FJI-L2-BK-P2</strain>
    </source>
</reference>
<feature type="region of interest" description="Disordered" evidence="1">
    <location>
        <begin position="1"/>
        <end position="186"/>
    </location>
</feature>
<feature type="region of interest" description="Disordered" evidence="1">
    <location>
        <begin position="265"/>
        <end position="297"/>
    </location>
</feature>
<feature type="compositionally biased region" description="Polar residues" evidence="1">
    <location>
        <begin position="17"/>
        <end position="33"/>
    </location>
</feature>
<dbReference type="AlphaFoldDB" id="A0AAN8EGU1"/>
<comment type="caution">
    <text evidence="2">The sequence shown here is derived from an EMBL/GenBank/DDBJ whole genome shotgun (WGS) entry which is preliminary data.</text>
</comment>
<keyword evidence="3" id="KW-1185">Reference proteome</keyword>
<dbReference type="Proteomes" id="UP001316803">
    <property type="component" value="Unassembled WGS sequence"/>
</dbReference>
<name>A0AAN8EGU1_9EURO</name>
<feature type="compositionally biased region" description="Low complexity" evidence="1">
    <location>
        <begin position="375"/>
        <end position="389"/>
    </location>
</feature>
<evidence type="ECO:0000256" key="1">
    <source>
        <dbReference type="SAM" id="MobiDB-lite"/>
    </source>
</evidence>
<organism evidence="2 3">
    <name type="scientific">Knufia fluminis</name>
    <dbReference type="NCBI Taxonomy" id="191047"/>
    <lineage>
        <taxon>Eukaryota</taxon>
        <taxon>Fungi</taxon>
        <taxon>Dikarya</taxon>
        <taxon>Ascomycota</taxon>
        <taxon>Pezizomycotina</taxon>
        <taxon>Eurotiomycetes</taxon>
        <taxon>Chaetothyriomycetidae</taxon>
        <taxon>Chaetothyriales</taxon>
        <taxon>Trichomeriaceae</taxon>
        <taxon>Knufia</taxon>
    </lineage>
</organism>
<feature type="compositionally biased region" description="Polar residues" evidence="1">
    <location>
        <begin position="365"/>
        <end position="374"/>
    </location>
</feature>
<protein>
    <submittedName>
        <fullName evidence="2">Uncharacterized protein</fullName>
    </submittedName>
</protein>